<keyword evidence="2" id="KW-1185">Reference proteome</keyword>
<accession>A0A158C965</accession>
<evidence type="ECO:0000313" key="2">
    <source>
        <dbReference type="Proteomes" id="UP000054624"/>
    </source>
</evidence>
<name>A0A158C965_9BURK</name>
<dbReference type="EMBL" id="FCOI02000021">
    <property type="protein sequence ID" value="SAK78830.1"/>
    <property type="molecule type" value="Genomic_DNA"/>
</dbReference>
<protein>
    <submittedName>
        <fullName evidence="1">Uncharacterized protein</fullName>
    </submittedName>
</protein>
<organism evidence="1 2">
    <name type="scientific">Caballeronia temeraria</name>
    <dbReference type="NCBI Taxonomy" id="1777137"/>
    <lineage>
        <taxon>Bacteria</taxon>
        <taxon>Pseudomonadati</taxon>
        <taxon>Pseudomonadota</taxon>
        <taxon>Betaproteobacteria</taxon>
        <taxon>Burkholderiales</taxon>
        <taxon>Burkholderiaceae</taxon>
        <taxon>Caballeronia</taxon>
    </lineage>
</organism>
<dbReference type="STRING" id="1777137.AWB76_05259"/>
<proteinExistence type="predicted"/>
<dbReference type="Proteomes" id="UP000054624">
    <property type="component" value="Unassembled WGS sequence"/>
</dbReference>
<evidence type="ECO:0000313" key="1">
    <source>
        <dbReference type="EMBL" id="SAK78830.1"/>
    </source>
</evidence>
<gene>
    <name evidence="1" type="ORF">AWB76_05259</name>
</gene>
<reference evidence="2" key="1">
    <citation type="submission" date="2016-01" db="EMBL/GenBank/DDBJ databases">
        <authorList>
            <person name="Peeters Charlotte."/>
        </authorList>
    </citation>
    <scope>NUCLEOTIDE SEQUENCE [LARGE SCALE GENOMIC DNA]</scope>
</reference>
<sequence length="138" mass="15422">MTFVLQNRCDCDFEVVSSAFEVKRTYIGARHALPKAGWGYAVTDAVTPATVLPTRSELWTTFEADTRATFRGAVPAEAPSSFDPQYYFAGRILYRRFCGELIETSVYRRLAYPELDCSIIEPNDACLNKEGSVVFASV</sequence>
<dbReference type="AlphaFoldDB" id="A0A158C965"/>